<keyword evidence="3" id="KW-0808">Transferase</keyword>
<dbReference type="Gene3D" id="1.10.3090.10">
    <property type="entry name" value="cca-adding enzyme, domain 2"/>
    <property type="match status" value="1"/>
</dbReference>
<feature type="domain" description="Poly A polymerase head" evidence="10">
    <location>
        <begin position="29"/>
        <end position="147"/>
    </location>
</feature>
<keyword evidence="4" id="KW-0819">tRNA processing</keyword>
<dbReference type="GO" id="GO:0000049">
    <property type="term" value="F:tRNA binding"/>
    <property type="evidence" value="ECO:0007669"/>
    <property type="project" value="UniProtKB-KW"/>
</dbReference>
<dbReference type="GO" id="GO:0008033">
    <property type="term" value="P:tRNA processing"/>
    <property type="evidence" value="ECO:0007669"/>
    <property type="project" value="UniProtKB-KW"/>
</dbReference>
<proteinExistence type="predicted"/>
<keyword evidence="7" id="KW-0547">Nucleotide-binding</keyword>
<evidence type="ECO:0000256" key="3">
    <source>
        <dbReference type="ARBA" id="ARBA00022679"/>
    </source>
</evidence>
<dbReference type="GO" id="GO:0000166">
    <property type="term" value="F:nucleotide binding"/>
    <property type="evidence" value="ECO:0007669"/>
    <property type="project" value="UniProtKB-KW"/>
</dbReference>
<evidence type="ECO:0000256" key="1">
    <source>
        <dbReference type="ARBA" id="ARBA00001946"/>
    </source>
</evidence>
<dbReference type="Gene3D" id="3.30.460.10">
    <property type="entry name" value="Beta Polymerase, domain 2"/>
    <property type="match status" value="1"/>
</dbReference>
<evidence type="ECO:0000256" key="8">
    <source>
        <dbReference type="ARBA" id="ARBA00022842"/>
    </source>
</evidence>
<keyword evidence="8" id="KW-0460">Magnesium</keyword>
<sequence length="386" mass="41334">MVASEVVEALQTLPCGRRLLAVAQDHPGMWLVGGAVRDLLLGRTPRELDIAVEGDVQDVARALGGEVRLHERFGTATVVDGACRFDLARTRIERYPAPGALPEVTWAGVEDDLRRRDVTVNAIAVSLPDGRMIHVDRALEDLDARMLDVLHAASLQDDPTRVWRIARYAARLGFTVAPEVRLQAANLGRGEVSGERIGNELRLALAEPDPCSVFEQLEALCPWVLPEGFAARPAPLAAALEVLPADGRRDLTVLAACTGPMDLDAARRWLEELGFAASDRDVVLAASRWVTGAPLRAATSASEIARAAAGAPIEAVALAGGEQARRWIEELRDVRLDITGADLVAAGVAPGPQLGERLQRVLDAKLDGRVMGREDELALALGEADA</sequence>
<keyword evidence="9" id="KW-0694">RNA-binding</keyword>
<keyword evidence="5" id="KW-0548">Nucleotidyltransferase</keyword>
<evidence type="ECO:0000256" key="5">
    <source>
        <dbReference type="ARBA" id="ARBA00022695"/>
    </source>
</evidence>
<comment type="cofactor">
    <cofactor evidence="1">
        <name>Mg(2+)</name>
        <dbReference type="ChEBI" id="CHEBI:18420"/>
    </cofactor>
</comment>
<dbReference type="InterPro" id="IPR002646">
    <property type="entry name" value="PolA_pol_head_dom"/>
</dbReference>
<reference evidence="11" key="1">
    <citation type="submission" date="2020-05" db="EMBL/GenBank/DDBJ databases">
        <authorList>
            <person name="Chiriac C."/>
            <person name="Salcher M."/>
            <person name="Ghai R."/>
            <person name="Kavagutti S V."/>
        </authorList>
    </citation>
    <scope>NUCLEOTIDE SEQUENCE</scope>
</reference>
<dbReference type="SUPFAM" id="SSF81891">
    <property type="entry name" value="Poly A polymerase C-terminal region-like"/>
    <property type="match status" value="1"/>
</dbReference>
<dbReference type="SUPFAM" id="SSF81301">
    <property type="entry name" value="Nucleotidyltransferase"/>
    <property type="match status" value="1"/>
</dbReference>
<evidence type="ECO:0000256" key="2">
    <source>
        <dbReference type="ARBA" id="ARBA00022555"/>
    </source>
</evidence>
<dbReference type="PANTHER" id="PTHR47788">
    <property type="entry name" value="POLYA POLYMERASE"/>
    <property type="match status" value="1"/>
</dbReference>
<evidence type="ECO:0000313" key="11">
    <source>
        <dbReference type="EMBL" id="CAB4925598.1"/>
    </source>
</evidence>
<dbReference type="InterPro" id="IPR043519">
    <property type="entry name" value="NT_sf"/>
</dbReference>
<evidence type="ECO:0000256" key="9">
    <source>
        <dbReference type="ARBA" id="ARBA00022884"/>
    </source>
</evidence>
<dbReference type="GO" id="GO:0016779">
    <property type="term" value="F:nucleotidyltransferase activity"/>
    <property type="evidence" value="ECO:0007669"/>
    <property type="project" value="UniProtKB-KW"/>
</dbReference>
<accession>A0A6J7I3Z4</accession>
<gene>
    <name evidence="11" type="ORF">UFOPK3674_00832</name>
</gene>
<dbReference type="EMBL" id="CAFBMX010000003">
    <property type="protein sequence ID" value="CAB4925598.1"/>
    <property type="molecule type" value="Genomic_DNA"/>
</dbReference>
<dbReference type="Pfam" id="PF01743">
    <property type="entry name" value="PolyA_pol"/>
    <property type="match status" value="1"/>
</dbReference>
<dbReference type="GO" id="GO:0046872">
    <property type="term" value="F:metal ion binding"/>
    <property type="evidence" value="ECO:0007669"/>
    <property type="project" value="UniProtKB-KW"/>
</dbReference>
<protein>
    <submittedName>
        <fullName evidence="11">Unannotated protein</fullName>
    </submittedName>
</protein>
<evidence type="ECO:0000256" key="6">
    <source>
        <dbReference type="ARBA" id="ARBA00022723"/>
    </source>
</evidence>
<name>A0A6J7I3Z4_9ZZZZ</name>
<keyword evidence="6" id="KW-0479">Metal-binding</keyword>
<organism evidence="11">
    <name type="scientific">freshwater metagenome</name>
    <dbReference type="NCBI Taxonomy" id="449393"/>
    <lineage>
        <taxon>unclassified sequences</taxon>
        <taxon>metagenomes</taxon>
        <taxon>ecological metagenomes</taxon>
    </lineage>
</organism>
<dbReference type="PANTHER" id="PTHR47788:SF1">
    <property type="entry name" value="A-ADDING TRNA NUCLEOTIDYLTRANSFERASE"/>
    <property type="match status" value="1"/>
</dbReference>
<keyword evidence="2" id="KW-0820">tRNA-binding</keyword>
<dbReference type="CDD" id="cd05398">
    <property type="entry name" value="NT_ClassII-CCAase"/>
    <property type="match status" value="1"/>
</dbReference>
<evidence type="ECO:0000259" key="10">
    <source>
        <dbReference type="Pfam" id="PF01743"/>
    </source>
</evidence>
<evidence type="ECO:0000256" key="7">
    <source>
        <dbReference type="ARBA" id="ARBA00022741"/>
    </source>
</evidence>
<dbReference type="InterPro" id="IPR052390">
    <property type="entry name" value="tRNA_nt/polyA_polymerase"/>
</dbReference>
<evidence type="ECO:0000256" key="4">
    <source>
        <dbReference type="ARBA" id="ARBA00022694"/>
    </source>
</evidence>
<dbReference type="AlphaFoldDB" id="A0A6J7I3Z4"/>